<dbReference type="SUPFAM" id="SSF56349">
    <property type="entry name" value="DNA breaking-rejoining enzymes"/>
    <property type="match status" value="1"/>
</dbReference>
<dbReference type="GO" id="GO:0006313">
    <property type="term" value="P:DNA transposition"/>
    <property type="evidence" value="ECO:0007669"/>
    <property type="project" value="UniProtKB-UniRule"/>
</dbReference>
<dbReference type="InterPro" id="IPR023009">
    <property type="entry name" value="Tyrosine_recombinase_XerC/XerD"/>
</dbReference>
<keyword evidence="8 11" id="KW-0238">DNA-binding</keyword>
<dbReference type="GO" id="GO:0005737">
    <property type="term" value="C:cytoplasm"/>
    <property type="evidence" value="ECO:0007669"/>
    <property type="project" value="UniProtKB-SubCell"/>
</dbReference>
<keyword evidence="9 11" id="KW-0233">DNA recombination</keyword>
<dbReference type="CDD" id="cd00798">
    <property type="entry name" value="INT_XerDC_C"/>
    <property type="match status" value="1"/>
</dbReference>
<dbReference type="Pfam" id="PF00589">
    <property type="entry name" value="Phage_integrase"/>
    <property type="match status" value="1"/>
</dbReference>
<dbReference type="AlphaFoldDB" id="A0A1R0FBL0"/>
<reference evidence="14 15" key="1">
    <citation type="submission" date="2016-12" db="EMBL/GenBank/DDBJ databases">
        <title>Comparative genomics of Bartonella apis.</title>
        <authorList>
            <person name="Engel P."/>
        </authorList>
    </citation>
    <scope>NUCLEOTIDE SEQUENCE [LARGE SCALE GENOMIC DNA]</scope>
    <source>
        <strain evidence="14 15">PEB0149</strain>
    </source>
</reference>
<dbReference type="Gene3D" id="1.10.443.10">
    <property type="entry name" value="Intergrase catalytic core"/>
    <property type="match status" value="1"/>
</dbReference>
<dbReference type="Gene3D" id="1.10.150.130">
    <property type="match status" value="1"/>
</dbReference>
<dbReference type="EMBL" id="LXYT01000001">
    <property type="protein sequence ID" value="OLY44387.1"/>
    <property type="molecule type" value="Genomic_DNA"/>
</dbReference>
<keyword evidence="5 11" id="KW-0132">Cell division</keyword>
<evidence type="ECO:0000256" key="8">
    <source>
        <dbReference type="ARBA" id="ARBA00023125"/>
    </source>
</evidence>
<evidence type="ECO:0000313" key="14">
    <source>
        <dbReference type="EMBL" id="OLY44387.1"/>
    </source>
</evidence>
<dbReference type="PROSITE" id="PS51898">
    <property type="entry name" value="TYR_RECOMBINASE"/>
    <property type="match status" value="1"/>
</dbReference>
<dbReference type="RefSeq" id="WP_075869524.1">
    <property type="nucleotide sequence ID" value="NZ_CALYQA010000002.1"/>
</dbReference>
<organism evidence="14 15">
    <name type="scientific">Bartonella apis</name>
    <dbReference type="NCBI Taxonomy" id="1686310"/>
    <lineage>
        <taxon>Bacteria</taxon>
        <taxon>Pseudomonadati</taxon>
        <taxon>Pseudomonadota</taxon>
        <taxon>Alphaproteobacteria</taxon>
        <taxon>Hyphomicrobiales</taxon>
        <taxon>Bartonellaceae</taxon>
        <taxon>Bartonella</taxon>
    </lineage>
</organism>
<dbReference type="NCBIfam" id="NF001399">
    <property type="entry name" value="PRK00283.1"/>
    <property type="match status" value="1"/>
</dbReference>
<evidence type="ECO:0000256" key="10">
    <source>
        <dbReference type="ARBA" id="ARBA00023306"/>
    </source>
</evidence>
<evidence type="ECO:0000259" key="13">
    <source>
        <dbReference type="PROSITE" id="PS51900"/>
    </source>
</evidence>
<dbReference type="OrthoDB" id="9801717at2"/>
<dbReference type="InterPro" id="IPR050090">
    <property type="entry name" value="Tyrosine_recombinase_XerCD"/>
</dbReference>
<dbReference type="HAMAP" id="MF_01808">
    <property type="entry name" value="Recomb_XerC_XerD"/>
    <property type="match status" value="1"/>
</dbReference>
<feature type="active site" evidence="11">
    <location>
        <position position="278"/>
    </location>
</feature>
<evidence type="ECO:0000256" key="1">
    <source>
        <dbReference type="ARBA" id="ARBA00004496"/>
    </source>
</evidence>
<keyword evidence="6 11" id="KW-0159">Chromosome partition</keyword>
<evidence type="ECO:0000256" key="5">
    <source>
        <dbReference type="ARBA" id="ARBA00022618"/>
    </source>
</evidence>
<dbReference type="Proteomes" id="UP000187344">
    <property type="component" value="Unassembled WGS sequence"/>
</dbReference>
<dbReference type="InterPro" id="IPR011932">
    <property type="entry name" value="Recomb_XerD"/>
</dbReference>
<dbReference type="InterPro" id="IPR011010">
    <property type="entry name" value="DNA_brk_join_enz"/>
</dbReference>
<evidence type="ECO:0000256" key="11">
    <source>
        <dbReference type="HAMAP-Rule" id="MF_01807"/>
    </source>
</evidence>
<keyword evidence="7 11" id="KW-0229">DNA integration</keyword>
<dbReference type="PROSITE" id="PS51900">
    <property type="entry name" value="CB"/>
    <property type="match status" value="1"/>
</dbReference>
<evidence type="ECO:0000256" key="9">
    <source>
        <dbReference type="ARBA" id="ARBA00023172"/>
    </source>
</evidence>
<dbReference type="GO" id="GO:0003677">
    <property type="term" value="F:DNA binding"/>
    <property type="evidence" value="ECO:0007669"/>
    <property type="project" value="UniProtKB-UniRule"/>
</dbReference>
<keyword evidence="15" id="KW-1185">Reference proteome</keyword>
<comment type="subcellular location">
    <subcellularLocation>
        <location evidence="1 11">Cytoplasm</location>
    </subcellularLocation>
</comment>
<dbReference type="InterPro" id="IPR013762">
    <property type="entry name" value="Integrase-like_cat_sf"/>
</dbReference>
<proteinExistence type="inferred from homology"/>
<dbReference type="InterPro" id="IPR044068">
    <property type="entry name" value="CB"/>
</dbReference>
<dbReference type="Pfam" id="PF02899">
    <property type="entry name" value="Phage_int_SAM_1"/>
    <property type="match status" value="1"/>
</dbReference>
<comment type="function">
    <text evidence="11">Site-specific tyrosine recombinase, which acts by catalyzing the cutting and rejoining of the recombining DNA molecules. The XerC-XerD complex is essential to convert dimers of the bacterial chromosome into monomers to permit their segregation at cell division. It also contributes to the segregational stability of plasmids.</text>
</comment>
<comment type="subunit">
    <text evidence="11">Forms a cyclic heterotetrameric complex composed of two molecules of XerC and two molecules of XerD.</text>
</comment>
<dbReference type="HAMAP" id="MF_01807">
    <property type="entry name" value="Recomb_XerD"/>
    <property type="match status" value="1"/>
</dbReference>
<keyword evidence="4 11" id="KW-0963">Cytoplasm</keyword>
<comment type="caution">
    <text evidence="14">The sequence shown here is derived from an EMBL/GenBank/DDBJ whole genome shotgun (WGS) entry which is preliminary data.</text>
</comment>
<feature type="active site" evidence="11">
    <location>
        <position position="157"/>
    </location>
</feature>
<feature type="active site" evidence="11">
    <location>
        <position position="181"/>
    </location>
</feature>
<keyword evidence="10 11" id="KW-0131">Cell cycle</keyword>
<comment type="similarity">
    <text evidence="2 11">Belongs to the 'phage' integrase family. XerD subfamily.</text>
</comment>
<sequence>MNLAATIENFLEMMSAERGASKNTLEAYRRDLFWANEQLAAFKTNLLETGRDQLVKILASMQNDGFAATSQARRLSTIRQFFQFLYAEGLRDDDPSGNIDTPKKRANLPKIISEKQVDKLLDLAETYAKRADVSPAEHKRAMRLHTIVELLYATGLRISELVSLSARVVRGGPEFLLVRGKGAKERIVPLSEKAGQAVKEWLELRDKTSDSNSPYLFPAHAGQGYIARQLVARELKALAVEAGISAHNISPHVIRHAFASHLLQHGADLRVVQQLLGHSDISTTQIYTHVLEEKLQSLVNEHHPLAERSHAE</sequence>
<evidence type="ECO:0000313" key="15">
    <source>
        <dbReference type="Proteomes" id="UP000187344"/>
    </source>
</evidence>
<feature type="domain" description="Tyr recombinase" evidence="12">
    <location>
        <begin position="107"/>
        <end position="300"/>
    </location>
</feature>
<name>A0A1R0FBL0_9HYPH</name>
<evidence type="ECO:0000256" key="6">
    <source>
        <dbReference type="ARBA" id="ARBA00022829"/>
    </source>
</evidence>
<dbReference type="InterPro" id="IPR004107">
    <property type="entry name" value="Integrase_SAM-like_N"/>
</dbReference>
<evidence type="ECO:0000256" key="2">
    <source>
        <dbReference type="ARBA" id="ARBA00010450"/>
    </source>
</evidence>
<feature type="active site" evidence="11">
    <location>
        <position position="252"/>
    </location>
</feature>
<feature type="domain" description="Core-binding (CB)" evidence="13">
    <location>
        <begin position="1"/>
        <end position="86"/>
    </location>
</feature>
<dbReference type="InterPro" id="IPR002104">
    <property type="entry name" value="Integrase_catalytic"/>
</dbReference>
<evidence type="ECO:0000256" key="7">
    <source>
        <dbReference type="ARBA" id="ARBA00022908"/>
    </source>
</evidence>
<evidence type="ECO:0000256" key="3">
    <source>
        <dbReference type="ARBA" id="ARBA00015810"/>
    </source>
</evidence>
<gene>
    <name evidence="11" type="primary">xerD</name>
    <name evidence="14" type="ORF">PEB0149_018560</name>
</gene>
<dbReference type="GO" id="GO:0009037">
    <property type="term" value="F:tyrosine-based site-specific recombinase activity"/>
    <property type="evidence" value="ECO:0007669"/>
    <property type="project" value="UniProtKB-UniRule"/>
</dbReference>
<dbReference type="PANTHER" id="PTHR30349">
    <property type="entry name" value="PHAGE INTEGRASE-RELATED"/>
    <property type="match status" value="1"/>
</dbReference>
<accession>A0A1R0FBL0</accession>
<evidence type="ECO:0000259" key="12">
    <source>
        <dbReference type="PROSITE" id="PS51898"/>
    </source>
</evidence>
<dbReference type="GO" id="GO:0007059">
    <property type="term" value="P:chromosome segregation"/>
    <property type="evidence" value="ECO:0007669"/>
    <property type="project" value="UniProtKB-UniRule"/>
</dbReference>
<dbReference type="PANTHER" id="PTHR30349:SF90">
    <property type="entry name" value="TYROSINE RECOMBINASE XERD"/>
    <property type="match status" value="1"/>
</dbReference>
<feature type="active site" description="O-(3'-phospho-DNA)-tyrosine intermediate" evidence="11">
    <location>
        <position position="287"/>
    </location>
</feature>
<dbReference type="InterPro" id="IPR010998">
    <property type="entry name" value="Integrase_recombinase_N"/>
</dbReference>
<evidence type="ECO:0000256" key="4">
    <source>
        <dbReference type="ARBA" id="ARBA00022490"/>
    </source>
</evidence>
<dbReference type="GO" id="GO:0051301">
    <property type="term" value="P:cell division"/>
    <property type="evidence" value="ECO:0007669"/>
    <property type="project" value="UniProtKB-KW"/>
</dbReference>
<feature type="active site" evidence="11">
    <location>
        <position position="255"/>
    </location>
</feature>
<protein>
    <recommendedName>
        <fullName evidence="3 11">Tyrosine recombinase XerD</fullName>
    </recommendedName>
</protein>